<dbReference type="Proteomes" id="UP000051461">
    <property type="component" value="Unassembled WGS sequence"/>
</dbReference>
<dbReference type="PANTHER" id="PTHR43280">
    <property type="entry name" value="ARAC-FAMILY TRANSCRIPTIONAL REGULATOR"/>
    <property type="match status" value="1"/>
</dbReference>
<dbReference type="InterPro" id="IPR018060">
    <property type="entry name" value="HTH_AraC"/>
</dbReference>
<comment type="caution">
    <text evidence="7">The sequence shown here is derived from an EMBL/GenBank/DDBJ whole genome shotgun (WGS) entry which is preliminary data.</text>
</comment>
<dbReference type="SMART" id="SM00342">
    <property type="entry name" value="HTH_ARAC"/>
    <property type="match status" value="1"/>
</dbReference>
<dbReference type="PROSITE" id="PS50943">
    <property type="entry name" value="HTH_CROC1"/>
    <property type="match status" value="1"/>
</dbReference>
<dbReference type="Gene3D" id="2.60.120.280">
    <property type="entry name" value="Regulatory protein AraC"/>
    <property type="match status" value="1"/>
</dbReference>
<organism evidence="7 8">
    <name type="scientific">Loigolactobacillus bifermentans DSM 20003</name>
    <dbReference type="NCBI Taxonomy" id="1423726"/>
    <lineage>
        <taxon>Bacteria</taxon>
        <taxon>Bacillati</taxon>
        <taxon>Bacillota</taxon>
        <taxon>Bacilli</taxon>
        <taxon>Lactobacillales</taxon>
        <taxon>Lactobacillaceae</taxon>
        <taxon>Loigolactobacillus</taxon>
    </lineage>
</organism>
<dbReference type="PANTHER" id="PTHR43280:SF30">
    <property type="entry name" value="MMSAB OPERON REGULATORY PROTEIN"/>
    <property type="match status" value="1"/>
</dbReference>
<gene>
    <name evidence="7" type="ORF">FC07_GL000362</name>
</gene>
<keyword evidence="4" id="KW-1133">Transmembrane helix</keyword>
<dbReference type="PATRIC" id="fig|1423726.3.peg.379"/>
<dbReference type="STRING" id="1423726.FC07_GL000362"/>
<accession>A0A0R1GS90</accession>
<feature type="domain" description="HTH cro/C1-type" evidence="6">
    <location>
        <begin position="210"/>
        <end position="225"/>
    </location>
</feature>
<keyword evidence="1" id="KW-0805">Transcription regulation</keyword>
<dbReference type="InterPro" id="IPR037923">
    <property type="entry name" value="HTH-like"/>
</dbReference>
<dbReference type="InterPro" id="IPR009057">
    <property type="entry name" value="Homeodomain-like_sf"/>
</dbReference>
<evidence type="ECO:0000256" key="2">
    <source>
        <dbReference type="ARBA" id="ARBA00023125"/>
    </source>
</evidence>
<dbReference type="SUPFAM" id="SSF51215">
    <property type="entry name" value="Regulatory protein AraC"/>
    <property type="match status" value="1"/>
</dbReference>
<dbReference type="SUPFAM" id="SSF46689">
    <property type="entry name" value="Homeodomain-like"/>
    <property type="match status" value="2"/>
</dbReference>
<keyword evidence="8" id="KW-1185">Reference proteome</keyword>
<reference evidence="7 8" key="1">
    <citation type="journal article" date="2015" name="Genome Announc.">
        <title>Expanding the biotechnology potential of lactobacilli through comparative genomics of 213 strains and associated genera.</title>
        <authorList>
            <person name="Sun Z."/>
            <person name="Harris H.M."/>
            <person name="McCann A."/>
            <person name="Guo C."/>
            <person name="Argimon S."/>
            <person name="Zhang W."/>
            <person name="Yang X."/>
            <person name="Jeffery I.B."/>
            <person name="Cooney J.C."/>
            <person name="Kagawa T.F."/>
            <person name="Liu W."/>
            <person name="Song Y."/>
            <person name="Salvetti E."/>
            <person name="Wrobel A."/>
            <person name="Rasinkangas P."/>
            <person name="Parkhill J."/>
            <person name="Rea M.C."/>
            <person name="O'Sullivan O."/>
            <person name="Ritari J."/>
            <person name="Douillard F.P."/>
            <person name="Paul Ross R."/>
            <person name="Yang R."/>
            <person name="Briner A.E."/>
            <person name="Felis G.E."/>
            <person name="de Vos W.M."/>
            <person name="Barrangou R."/>
            <person name="Klaenhammer T.R."/>
            <person name="Caufield P.W."/>
            <person name="Cui Y."/>
            <person name="Zhang H."/>
            <person name="O'Toole P.W."/>
        </authorList>
    </citation>
    <scope>NUCLEOTIDE SEQUENCE [LARGE SCALE GENOMIC DNA]</scope>
    <source>
        <strain evidence="7 8">DSM 20003</strain>
    </source>
</reference>
<sequence length="293" mass="33845">MRKLQGFPNEFLYVLPRAVLDNFTFSPVIKNLYFTDIGFYPDAKQHYVHRATGAKEWILIFCANGEGTVISDKHAWKIKRGTAILLPPNQEHTYYASQENPWDIFWVHFSGDFVKSYLPGGLEQPDDFYNFSNLTDDNIKYLMSLFWEMLQALRTGFSYQAIFFVSQILGVLLAYIGMHCSSDTIKTSLANEYVNHALQYIYDNIDQKITLQQLADHLGVSVSYLGRLFHNSVGTSVNAFITSAKMQQASHFIQNTTLSIQEIAQKFGYADQFYFSRQFKKEFGHSPLKFRHQ</sequence>
<feature type="domain" description="HTH araC/xylS-type" evidence="5">
    <location>
        <begin position="195"/>
        <end position="293"/>
    </location>
</feature>
<dbReference type="EMBL" id="AZDA01000090">
    <property type="protein sequence ID" value="KRK34612.1"/>
    <property type="molecule type" value="Genomic_DNA"/>
</dbReference>
<evidence type="ECO:0000313" key="7">
    <source>
        <dbReference type="EMBL" id="KRK34612.1"/>
    </source>
</evidence>
<dbReference type="Gene3D" id="1.10.10.60">
    <property type="entry name" value="Homeodomain-like"/>
    <property type="match status" value="2"/>
</dbReference>
<dbReference type="PROSITE" id="PS01124">
    <property type="entry name" value="HTH_ARAC_FAMILY_2"/>
    <property type="match status" value="1"/>
</dbReference>
<dbReference type="OrthoDB" id="9813413at2"/>
<dbReference type="PROSITE" id="PS00041">
    <property type="entry name" value="HTH_ARAC_FAMILY_1"/>
    <property type="match status" value="1"/>
</dbReference>
<evidence type="ECO:0000256" key="4">
    <source>
        <dbReference type="SAM" id="Phobius"/>
    </source>
</evidence>
<evidence type="ECO:0000256" key="1">
    <source>
        <dbReference type="ARBA" id="ARBA00023015"/>
    </source>
</evidence>
<dbReference type="InterPro" id="IPR001387">
    <property type="entry name" value="Cro/C1-type_HTH"/>
</dbReference>
<evidence type="ECO:0000256" key="3">
    <source>
        <dbReference type="ARBA" id="ARBA00023163"/>
    </source>
</evidence>
<keyword evidence="3" id="KW-0804">Transcription</keyword>
<feature type="transmembrane region" description="Helical" evidence="4">
    <location>
        <begin position="157"/>
        <end position="178"/>
    </location>
</feature>
<keyword evidence="4" id="KW-0472">Membrane</keyword>
<proteinExistence type="predicted"/>
<dbReference type="AlphaFoldDB" id="A0A0R1GS90"/>
<evidence type="ECO:0000313" key="8">
    <source>
        <dbReference type="Proteomes" id="UP000051461"/>
    </source>
</evidence>
<keyword evidence="2" id="KW-0238">DNA-binding</keyword>
<dbReference type="Pfam" id="PF02311">
    <property type="entry name" value="AraC_binding"/>
    <property type="match status" value="1"/>
</dbReference>
<dbReference type="InterPro" id="IPR020449">
    <property type="entry name" value="Tscrpt_reg_AraC-type_HTH"/>
</dbReference>
<dbReference type="Pfam" id="PF12833">
    <property type="entry name" value="HTH_18"/>
    <property type="match status" value="1"/>
</dbReference>
<evidence type="ECO:0000259" key="5">
    <source>
        <dbReference type="PROSITE" id="PS01124"/>
    </source>
</evidence>
<dbReference type="GO" id="GO:0043565">
    <property type="term" value="F:sequence-specific DNA binding"/>
    <property type="evidence" value="ECO:0007669"/>
    <property type="project" value="InterPro"/>
</dbReference>
<name>A0A0R1GS90_9LACO</name>
<dbReference type="InterPro" id="IPR003313">
    <property type="entry name" value="AraC-bd"/>
</dbReference>
<dbReference type="PRINTS" id="PR00032">
    <property type="entry name" value="HTHARAC"/>
</dbReference>
<dbReference type="GO" id="GO:0003700">
    <property type="term" value="F:DNA-binding transcription factor activity"/>
    <property type="evidence" value="ECO:0007669"/>
    <property type="project" value="InterPro"/>
</dbReference>
<dbReference type="RefSeq" id="WP_057904873.1">
    <property type="nucleotide sequence ID" value="NZ_AZDA01000090.1"/>
</dbReference>
<keyword evidence="4" id="KW-0812">Transmembrane</keyword>
<protein>
    <submittedName>
        <fullName evidence="7">AraC family transcriptional regulator</fullName>
    </submittedName>
</protein>
<dbReference type="CDD" id="cd06986">
    <property type="entry name" value="cupin_MmsR-like_N"/>
    <property type="match status" value="1"/>
</dbReference>
<dbReference type="InterPro" id="IPR018062">
    <property type="entry name" value="HTH_AraC-typ_CS"/>
</dbReference>
<evidence type="ECO:0000259" key="6">
    <source>
        <dbReference type="PROSITE" id="PS50943"/>
    </source>
</evidence>